<dbReference type="RefSeq" id="WP_179818007.1">
    <property type="nucleotide sequence ID" value="NZ_JACCCO010000001.1"/>
</dbReference>
<dbReference type="EMBL" id="JACCCO010000001">
    <property type="protein sequence ID" value="NYF38222.1"/>
    <property type="molecule type" value="Genomic_DNA"/>
</dbReference>
<protein>
    <submittedName>
        <fullName evidence="1">Uncharacterized protein</fullName>
    </submittedName>
</protein>
<organism evidence="1 2">
    <name type="scientific">Streptosporangium sandarakinum</name>
    <dbReference type="NCBI Taxonomy" id="1260955"/>
    <lineage>
        <taxon>Bacteria</taxon>
        <taxon>Bacillati</taxon>
        <taxon>Actinomycetota</taxon>
        <taxon>Actinomycetes</taxon>
        <taxon>Streptosporangiales</taxon>
        <taxon>Streptosporangiaceae</taxon>
        <taxon>Streptosporangium</taxon>
    </lineage>
</organism>
<dbReference type="Proteomes" id="UP000576393">
    <property type="component" value="Unassembled WGS sequence"/>
</dbReference>
<reference evidence="1 2" key="1">
    <citation type="submission" date="2020-07" db="EMBL/GenBank/DDBJ databases">
        <title>Sequencing the genomes of 1000 actinobacteria strains.</title>
        <authorList>
            <person name="Klenk H.-P."/>
        </authorList>
    </citation>
    <scope>NUCLEOTIDE SEQUENCE [LARGE SCALE GENOMIC DNA]</scope>
    <source>
        <strain evidence="1 2">DSM 45763</strain>
    </source>
</reference>
<evidence type="ECO:0000313" key="2">
    <source>
        <dbReference type="Proteomes" id="UP000576393"/>
    </source>
</evidence>
<gene>
    <name evidence="1" type="ORF">HDA43_000381</name>
</gene>
<name>A0A852UMR8_9ACTN</name>
<proteinExistence type="predicted"/>
<keyword evidence="2" id="KW-1185">Reference proteome</keyword>
<accession>A0A852UMR8</accession>
<comment type="caution">
    <text evidence="1">The sequence shown here is derived from an EMBL/GenBank/DDBJ whole genome shotgun (WGS) entry which is preliminary data.</text>
</comment>
<sequence length="1706" mass="175112">MATLLDLLQQSPAASGVVIPSPVAGLLRSVTLHDPVPAGLLPLQGSAIASTTPVPRAFGAALSGEVSWNLAQESQPGGGFILSLSGGVGGAGVPVPGVEAATRSDLGTSPARAALTSTGAPARVAFVGGMVVRGSVTGGVSVAPGADAHAVVSARHLLLPGGTGLSLGGTRLPITDGGPGLGVLELVLPSTLPVVGGLVLPATLSPSAAGTDVTVTVPRTPPNGSGANASGALTFRLGPEATLADLVPLVLSVVLELPGGGRPFGATGPQVGETVRVRATASRPPDDPAALSVAVSAQSDGVEGLVHVEEGADRADVAAGVTTVLGPAMAARAGTAGLAALGAIFTAAGAFGTAFASVGGMVLHGVTLQASATDTQVPVLLDVEGSVQAKTWEAGPLRIGMDRPMRVRWRNVRAVVDVTAAAPQDAIRLDLRGARPDVVDPGGWTVRGPGNLFEVAGTRGGSGSTWFEVDLRFTADLGPVHVSGATIRATWADDSLTPEIGLRGLDASVELPGVLRGGGKVSIADELDVALWAQLVPLRVNGFVSVTIGADRVVLTAGVDLPAPVLLGPTGLGLYSVAATIGTNSGVPFLDPSDPLRSLRRWRPWDGLDPRPGNLTLGAAVVVATAADNGFSANTLGVVGVTVPDFALRIGLDAAFLKERRPLADKEIVQANTESPPPGGLVVVGGLSAGGGGLDVALEGRLSIPRLLDVRVPVAGRFGPGEWWLHVGSDDGVGGKRTGRPPGPMKAVVFPGLGPLEVEDGWAFLMIRGSGVDDLAGTDVDLQGFAVAAGIGFSHVFGVKPVLWAEVSASLVAAIGTRPLTLWVQGRLEGTVGLGPFRVGVAAMATIDVTEERVDLHFKVCAVVDLLFTDLEGCVEIGTVTKASDTPPAPDPWPSPLVTMADGIGRLLTDPGDPAAGHLVAEDGDTPSGGWSSTPTVWPDTIPLLTFPVAPVVGPSAGVRHEVHAGLSGAGRFQHEWHLTQVLLEKITDADPEAVPLDTASAWQVPAEVSGDAPAATTSDLRQLALLTVQRGLTLVHQAPPRDDRIPPAVRQAADLCHWRPEPAAAWSFGEDARRLPEPRSWRVRERDTLLGFPTGLATFTRGVGFDVVSPGGRASRLANETSTGWVDEGGVVRFAAPLTVDGARFAGALRLWGRLSAGLRERPSTTHHTLAFHEPVADGYLLIDARADRGADAPFEAVVATVDGTSRSAPLEQADGPPGMWRLRVARMGEPRAAAVALVSGMPRPLAILGLYAVAGSMVDGATDSAADAAALGDLSTGTLVDGSGRLVLDAGSRYRVTVTLGYKNRVDGKSSADFAEPQRTIRWFFRTAGKDPKAKAAETGGTAAADATPWGKDVVYAPWKGGALPAAKARVVTVDRFDPGFLSRYLTGYAPADHELFHFTGDPVSATFRAPYIAQLAERMGRGIGLAIRRTDLRTSPHAFQLVAPSGILLADGVHGPGMSASDLIGPAALQLGCPTPSDGARITAAFPLQPRTPYELSVGLPLAGAVFRSGDPELDGVTFTTSAYRGPEELMEAFNLRPDAGDLATALTSHGDLALGPGGDGGAALSGLVDGSVSDDAELEQVLARLGLPPLRPVTEPRSTVLWALTAAGRWGVAGLLLESPEPLIRPGRMRLSNADLGGTAFPVLRTSRTGTRTLWLLRAPAVPAAPTGLVVRAVNDTMKFARRLRIDPRPRFTNGAIKAVGA</sequence>
<evidence type="ECO:0000313" key="1">
    <source>
        <dbReference type="EMBL" id="NYF38222.1"/>
    </source>
</evidence>